<sequence length="93" mass="10628">MISTKHFIKLNEEEAFRLDRHGPSGLLEAGDDLFSLNFAGLSSDSGEFLCRAVEFAEKFNLGDIQVYRLKQVHMKDRRKVAGIEIEFDPTFHP</sequence>
<evidence type="ECO:0000313" key="1">
    <source>
        <dbReference type="EMBL" id="TFE87089.1"/>
    </source>
</evidence>
<organism evidence="1 2">
    <name type="scientific">Paenibacillus athensensis</name>
    <dbReference type="NCBI Taxonomy" id="1967502"/>
    <lineage>
        <taxon>Bacteria</taxon>
        <taxon>Bacillati</taxon>
        <taxon>Bacillota</taxon>
        <taxon>Bacilli</taxon>
        <taxon>Bacillales</taxon>
        <taxon>Paenibacillaceae</taxon>
        <taxon>Paenibacillus</taxon>
    </lineage>
</organism>
<evidence type="ECO:0000313" key="2">
    <source>
        <dbReference type="Proteomes" id="UP000298246"/>
    </source>
</evidence>
<name>A0A4Y8Q1G9_9BACL</name>
<comment type="caution">
    <text evidence="1">The sequence shown here is derived from an EMBL/GenBank/DDBJ whole genome shotgun (WGS) entry which is preliminary data.</text>
</comment>
<accession>A0A4Y8Q1G9</accession>
<dbReference type="EMBL" id="MYFO01000015">
    <property type="protein sequence ID" value="TFE87089.1"/>
    <property type="molecule type" value="Genomic_DNA"/>
</dbReference>
<dbReference type="Proteomes" id="UP000298246">
    <property type="component" value="Unassembled WGS sequence"/>
</dbReference>
<proteinExistence type="predicted"/>
<dbReference type="AlphaFoldDB" id="A0A4Y8Q1G9"/>
<dbReference type="OrthoDB" id="2469976at2"/>
<protein>
    <submittedName>
        <fullName evidence="1">Uncharacterized protein</fullName>
    </submittedName>
</protein>
<keyword evidence="2" id="KW-1185">Reference proteome</keyword>
<reference evidence="1 2" key="1">
    <citation type="submission" date="2017-03" db="EMBL/GenBank/DDBJ databases">
        <title>Isolation of Levoglucosan Utilizing Bacteria.</title>
        <authorList>
            <person name="Arya A.S."/>
        </authorList>
    </citation>
    <scope>NUCLEOTIDE SEQUENCE [LARGE SCALE GENOMIC DNA]</scope>
    <source>
        <strain evidence="1 2">MEC069</strain>
    </source>
</reference>
<gene>
    <name evidence="1" type="ORF">B5M42_13055</name>
</gene>